<feature type="transmembrane region" description="Helical" evidence="8">
    <location>
        <begin position="187"/>
        <end position="203"/>
    </location>
</feature>
<evidence type="ECO:0000256" key="3">
    <source>
        <dbReference type="ARBA" id="ARBA00022679"/>
    </source>
</evidence>
<organism evidence="9 10">
    <name type="scientific">Croceivirga radicis</name>
    <dbReference type="NCBI Taxonomy" id="1929488"/>
    <lineage>
        <taxon>Bacteria</taxon>
        <taxon>Pseudomonadati</taxon>
        <taxon>Bacteroidota</taxon>
        <taxon>Flavobacteriia</taxon>
        <taxon>Flavobacteriales</taxon>
        <taxon>Flavobacteriaceae</taxon>
        <taxon>Croceivirga</taxon>
    </lineage>
</organism>
<dbReference type="Pfam" id="PF26314">
    <property type="entry name" value="MptA_B_family"/>
    <property type="match status" value="1"/>
</dbReference>
<sequence>MLTYWKLHKFPILMVLGSMAFYYIFGYQLVREDFIRLITLVAALFFFLFKLMQLERWNFTFLLVAGIAFRAIFLFSTPNLSQDFYRFIWDGQLMLNGVNPYLFTPNELLSQLDASFPNKELLHQSMGSLSAKHYSNYPPLNQLLFTVAAFLGFGSIKGGIVALRLLILLADVGVLWFGKKILQQNNLSPHLIFWYFLNPLIIIELTGNLHFEGVMFFLFITSIYLLQKQQPIFAGLIYAMAILLKLVPLLFLPLFLPFLGLKKSAVFYASIAVSCVLLFLPFYTEDFAANYSKTIALWFSNFEFNASIYNTAEYVATTYFDAKPWLFIKTYGKIIPLLTIGIALGLLIFKRMKSIGGLLTGMLILMTGYYFITSTVHPWYLVFPIGLCLFTTYRFPLLWSATVFLSYYTYSQPDFKEYLPLLVVEYILVFGYMTYEILKNRNKTFHFR</sequence>
<comment type="caution">
    <text evidence="9">The sequence shown here is derived from an EMBL/GenBank/DDBJ whole genome shotgun (WGS) entry which is preliminary data.</text>
</comment>
<feature type="transmembrane region" description="Helical" evidence="8">
    <location>
        <begin position="59"/>
        <end position="77"/>
    </location>
</feature>
<evidence type="ECO:0000313" key="10">
    <source>
        <dbReference type="Proteomes" id="UP000191680"/>
    </source>
</evidence>
<evidence type="ECO:0000256" key="8">
    <source>
        <dbReference type="SAM" id="Phobius"/>
    </source>
</evidence>
<feature type="transmembrane region" description="Helical" evidence="8">
    <location>
        <begin position="34"/>
        <end position="52"/>
    </location>
</feature>
<reference evidence="9 10" key="1">
    <citation type="submission" date="2016-12" db="EMBL/GenBank/DDBJ databases">
        <authorList>
            <person name="Song W.-J."/>
            <person name="Kurnit D.M."/>
        </authorList>
    </citation>
    <scope>NUCLEOTIDE SEQUENCE [LARGE SCALE GENOMIC DNA]</scope>
    <source>
        <strain evidence="9 10">HSG9</strain>
    </source>
</reference>
<evidence type="ECO:0000256" key="5">
    <source>
        <dbReference type="ARBA" id="ARBA00022989"/>
    </source>
</evidence>
<dbReference type="GO" id="GO:0016020">
    <property type="term" value="C:membrane"/>
    <property type="evidence" value="ECO:0007669"/>
    <property type="project" value="UniProtKB-SubCell"/>
</dbReference>
<feature type="transmembrane region" description="Helical" evidence="8">
    <location>
        <begin position="379"/>
        <end position="398"/>
    </location>
</feature>
<keyword evidence="5 8" id="KW-1133">Transmembrane helix</keyword>
<feature type="transmembrane region" description="Helical" evidence="8">
    <location>
        <begin position="330"/>
        <end position="349"/>
    </location>
</feature>
<feature type="transmembrane region" description="Helical" evidence="8">
    <location>
        <begin position="418"/>
        <end position="438"/>
    </location>
</feature>
<dbReference type="EMBL" id="MTBC01000006">
    <property type="protein sequence ID" value="OQD42534.1"/>
    <property type="molecule type" value="Genomic_DNA"/>
</dbReference>
<dbReference type="AlphaFoldDB" id="A0A1V6LQR5"/>
<comment type="subcellular location">
    <subcellularLocation>
        <location evidence="1">Membrane</location>
        <topology evidence="1">Multi-pass membrane protein</topology>
    </subcellularLocation>
</comment>
<evidence type="ECO:0000313" key="9">
    <source>
        <dbReference type="EMBL" id="OQD42534.1"/>
    </source>
</evidence>
<gene>
    <name evidence="9" type="ORF">BUL40_10460</name>
</gene>
<dbReference type="NCBIfam" id="NF038066">
    <property type="entry name" value="MptB"/>
    <property type="match status" value="1"/>
</dbReference>
<comment type="similarity">
    <text evidence="7">Belongs to the MptA/B family.</text>
</comment>
<evidence type="ECO:0000256" key="4">
    <source>
        <dbReference type="ARBA" id="ARBA00022692"/>
    </source>
</evidence>
<dbReference type="GO" id="GO:0016757">
    <property type="term" value="F:glycosyltransferase activity"/>
    <property type="evidence" value="ECO:0007669"/>
    <property type="project" value="UniProtKB-KW"/>
</dbReference>
<keyword evidence="10" id="KW-1185">Reference proteome</keyword>
<feature type="transmembrane region" description="Helical" evidence="8">
    <location>
        <begin position="233"/>
        <end position="259"/>
    </location>
</feature>
<dbReference type="Proteomes" id="UP000191680">
    <property type="component" value="Unassembled WGS sequence"/>
</dbReference>
<keyword evidence="2 9" id="KW-0328">Glycosyltransferase</keyword>
<keyword evidence="6 8" id="KW-0472">Membrane</keyword>
<protein>
    <submittedName>
        <fullName evidence="9">Mannosyltransferase</fullName>
    </submittedName>
</protein>
<dbReference type="InterPro" id="IPR049829">
    <property type="entry name" value="MptA/B-like"/>
</dbReference>
<name>A0A1V6LQR5_9FLAO</name>
<dbReference type="RefSeq" id="WP_244901857.1">
    <property type="nucleotide sequence ID" value="NZ_MTBC01000006.1"/>
</dbReference>
<proteinExistence type="inferred from homology"/>
<feature type="transmembrane region" description="Helical" evidence="8">
    <location>
        <begin position="12"/>
        <end position="28"/>
    </location>
</feature>
<feature type="transmembrane region" description="Helical" evidence="8">
    <location>
        <begin position="143"/>
        <end position="167"/>
    </location>
</feature>
<evidence type="ECO:0000256" key="2">
    <source>
        <dbReference type="ARBA" id="ARBA00022676"/>
    </source>
</evidence>
<keyword evidence="3 9" id="KW-0808">Transferase</keyword>
<keyword evidence="4 8" id="KW-0812">Transmembrane</keyword>
<feature type="transmembrane region" description="Helical" evidence="8">
    <location>
        <begin position="355"/>
        <end position="372"/>
    </location>
</feature>
<feature type="transmembrane region" description="Helical" evidence="8">
    <location>
        <begin position="265"/>
        <end position="283"/>
    </location>
</feature>
<feature type="transmembrane region" description="Helical" evidence="8">
    <location>
        <begin position="209"/>
        <end position="226"/>
    </location>
</feature>
<evidence type="ECO:0000256" key="7">
    <source>
        <dbReference type="ARBA" id="ARBA00043987"/>
    </source>
</evidence>
<evidence type="ECO:0000256" key="1">
    <source>
        <dbReference type="ARBA" id="ARBA00004141"/>
    </source>
</evidence>
<accession>A0A1V6LQR5</accession>
<evidence type="ECO:0000256" key="6">
    <source>
        <dbReference type="ARBA" id="ARBA00023136"/>
    </source>
</evidence>